<dbReference type="STRING" id="411473.RUMCAL_01797"/>
<keyword evidence="2" id="KW-1185">Reference proteome</keyword>
<protein>
    <submittedName>
        <fullName evidence="1">Uncharacterized protein</fullName>
    </submittedName>
</protein>
<dbReference type="Proteomes" id="UP000016662">
    <property type="component" value="Unassembled WGS sequence"/>
</dbReference>
<evidence type="ECO:0000313" key="1">
    <source>
        <dbReference type="EMBL" id="ERJ94919.1"/>
    </source>
</evidence>
<gene>
    <name evidence="1" type="ORF">RUMCAL_01797</name>
</gene>
<sequence>MVGEFAETPCNFCKKAYNSIWDTPGVRKMMSAAEVCFGDISEKQAGTAAGRVCFSDVFRQVPQK</sequence>
<dbReference type="AlphaFoldDB" id="U2LZJ0"/>
<name>U2LZJ0_9FIRM</name>
<proteinExistence type="predicted"/>
<evidence type="ECO:0000313" key="2">
    <source>
        <dbReference type="Proteomes" id="UP000016662"/>
    </source>
</evidence>
<dbReference type="EMBL" id="AWVF01000228">
    <property type="protein sequence ID" value="ERJ94919.1"/>
    <property type="molecule type" value="Genomic_DNA"/>
</dbReference>
<comment type="caution">
    <text evidence="1">The sequence shown here is derived from an EMBL/GenBank/DDBJ whole genome shotgun (WGS) entry which is preliminary data.</text>
</comment>
<dbReference type="HOGENOM" id="CLU_2865110_0_0_9"/>
<reference evidence="1 2" key="1">
    <citation type="submission" date="2013-07" db="EMBL/GenBank/DDBJ databases">
        <authorList>
            <person name="Weinstock G."/>
            <person name="Sodergren E."/>
            <person name="Wylie T."/>
            <person name="Fulton L."/>
            <person name="Fulton R."/>
            <person name="Fronick C."/>
            <person name="O'Laughlin M."/>
            <person name="Godfrey J."/>
            <person name="Miner T."/>
            <person name="Herter B."/>
            <person name="Appelbaum E."/>
            <person name="Cordes M."/>
            <person name="Lek S."/>
            <person name="Wollam A."/>
            <person name="Pepin K.H."/>
            <person name="Palsikar V.B."/>
            <person name="Mitreva M."/>
            <person name="Wilson R.K."/>
        </authorList>
    </citation>
    <scope>NUCLEOTIDE SEQUENCE [LARGE SCALE GENOMIC DNA]</scope>
    <source>
        <strain evidence="1 2">ATCC 27760</strain>
    </source>
</reference>
<organism evidence="1 2">
    <name type="scientific">Ruminococcus callidus ATCC 27760</name>
    <dbReference type="NCBI Taxonomy" id="411473"/>
    <lineage>
        <taxon>Bacteria</taxon>
        <taxon>Bacillati</taxon>
        <taxon>Bacillota</taxon>
        <taxon>Clostridia</taxon>
        <taxon>Eubacteriales</taxon>
        <taxon>Oscillospiraceae</taxon>
        <taxon>Ruminococcus</taxon>
    </lineage>
</organism>
<accession>U2LZJ0</accession>
<dbReference type="PATRIC" id="fig|411473.3.peg.1472"/>